<sequence>MKKMPTKADIRDELEQQISQFMHSGGAVHQIERGLSGRIDNSKPLNQSSIGFEKPKDQRTPLPDVVSELEARRQPTKPTTKTSNKKPTRKMLYDDFGEPLRWVWVE</sequence>
<dbReference type="EMBL" id="CAKLPX010000003">
    <property type="protein sequence ID" value="CAH0992786.1"/>
    <property type="molecule type" value="Genomic_DNA"/>
</dbReference>
<evidence type="ECO:0000313" key="3">
    <source>
        <dbReference type="EMBL" id="CAH0992786.1"/>
    </source>
</evidence>
<feature type="region of interest" description="Disordered" evidence="1">
    <location>
        <begin position="33"/>
        <end position="91"/>
    </location>
</feature>
<evidence type="ECO:0000256" key="1">
    <source>
        <dbReference type="SAM" id="MobiDB-lite"/>
    </source>
</evidence>
<keyword evidence="4" id="KW-1185">Reference proteome</keyword>
<dbReference type="Proteomes" id="UP000838100">
    <property type="component" value="Unassembled WGS sequence"/>
</dbReference>
<reference evidence="3" key="1">
    <citation type="submission" date="2021-12" db="EMBL/GenBank/DDBJ databases">
        <authorList>
            <person name="Rodrigo-Torres L."/>
            <person name="Arahal R. D."/>
            <person name="Lucena T."/>
        </authorList>
    </citation>
    <scope>NUCLEOTIDE SEQUENCE</scope>
    <source>
        <strain evidence="3">CECT 8267</strain>
    </source>
</reference>
<dbReference type="InterPro" id="IPR049191">
    <property type="entry name" value="SutA_RBD"/>
</dbReference>
<comment type="caution">
    <text evidence="3">The sequence shown here is derived from an EMBL/GenBank/DDBJ whole genome shotgun (WGS) entry which is preliminary data.</text>
</comment>
<dbReference type="Pfam" id="PF20661">
    <property type="entry name" value="SutA-RBD"/>
    <property type="match status" value="1"/>
</dbReference>
<feature type="domain" description="Transcriptional regulator SutA RNAP-binding" evidence="2">
    <location>
        <begin position="5"/>
        <end position="38"/>
    </location>
</feature>
<gene>
    <name evidence="3" type="ORF">SIN8267_02923</name>
</gene>
<protein>
    <recommendedName>
        <fullName evidence="2">Transcriptional regulator SutA RNAP-binding domain-containing protein</fullName>
    </recommendedName>
</protein>
<organism evidence="3 4">
    <name type="scientific">Sinobacterium norvegicum</name>
    <dbReference type="NCBI Taxonomy" id="1641715"/>
    <lineage>
        <taxon>Bacteria</taxon>
        <taxon>Pseudomonadati</taxon>
        <taxon>Pseudomonadota</taxon>
        <taxon>Gammaproteobacteria</taxon>
        <taxon>Cellvibrionales</taxon>
        <taxon>Spongiibacteraceae</taxon>
        <taxon>Sinobacterium</taxon>
    </lineage>
</organism>
<accession>A0ABN8ERA6</accession>
<proteinExistence type="predicted"/>
<evidence type="ECO:0000313" key="4">
    <source>
        <dbReference type="Proteomes" id="UP000838100"/>
    </source>
</evidence>
<evidence type="ECO:0000259" key="2">
    <source>
        <dbReference type="Pfam" id="PF20661"/>
    </source>
</evidence>
<name>A0ABN8ERA6_9GAMM</name>